<dbReference type="SUPFAM" id="SSF52402">
    <property type="entry name" value="Adenine nucleotide alpha hydrolases-like"/>
    <property type="match status" value="1"/>
</dbReference>
<evidence type="ECO:0000313" key="4">
    <source>
        <dbReference type="Proteomes" id="UP000194161"/>
    </source>
</evidence>
<evidence type="ECO:0000313" key="3">
    <source>
        <dbReference type="EMBL" id="ARP93440.1"/>
    </source>
</evidence>
<dbReference type="Pfam" id="PF00582">
    <property type="entry name" value="Usp"/>
    <property type="match status" value="1"/>
</dbReference>
<keyword evidence="4" id="KW-1185">Reference proteome</keyword>
<dbReference type="CDD" id="cd00293">
    <property type="entry name" value="USP-like"/>
    <property type="match status" value="1"/>
</dbReference>
<dbReference type="InterPro" id="IPR006016">
    <property type="entry name" value="UspA"/>
</dbReference>
<protein>
    <submittedName>
        <fullName evidence="3">Universal stress protein UspA</fullName>
    </submittedName>
</protein>
<dbReference type="OrthoDB" id="5512223at2"/>
<evidence type="ECO:0000259" key="2">
    <source>
        <dbReference type="Pfam" id="PF00582"/>
    </source>
</evidence>
<dbReference type="KEGG" id="bgm:CAL15_03045"/>
<dbReference type="RefSeq" id="WP_042928640.1">
    <property type="nucleotide sequence ID" value="NZ_CP021111.1"/>
</dbReference>
<dbReference type="InterPro" id="IPR006015">
    <property type="entry name" value="Universal_stress_UspA"/>
</dbReference>
<feature type="domain" description="UspA" evidence="2">
    <location>
        <begin position="3"/>
        <end position="139"/>
    </location>
</feature>
<dbReference type="InterPro" id="IPR014729">
    <property type="entry name" value="Rossmann-like_a/b/a_fold"/>
</dbReference>
<evidence type="ECO:0000256" key="1">
    <source>
        <dbReference type="ARBA" id="ARBA00008791"/>
    </source>
</evidence>
<comment type="similarity">
    <text evidence="1">Belongs to the universal stress protein A family.</text>
</comment>
<dbReference type="Proteomes" id="UP000194161">
    <property type="component" value="Chromosome"/>
</dbReference>
<organism evidence="3 4">
    <name type="scientific">Bordetella genomosp. 13</name>
    <dbReference type="NCBI Taxonomy" id="463040"/>
    <lineage>
        <taxon>Bacteria</taxon>
        <taxon>Pseudomonadati</taxon>
        <taxon>Pseudomonadota</taxon>
        <taxon>Betaproteobacteria</taxon>
        <taxon>Burkholderiales</taxon>
        <taxon>Alcaligenaceae</taxon>
        <taxon>Bordetella</taxon>
    </lineage>
</organism>
<dbReference type="STRING" id="463040.CAL15_03045"/>
<dbReference type="AlphaFoldDB" id="A0A1W6Z8I2"/>
<dbReference type="PANTHER" id="PTHR46268:SF6">
    <property type="entry name" value="UNIVERSAL STRESS PROTEIN UP12"/>
    <property type="match status" value="1"/>
</dbReference>
<accession>A0A1W6Z8I2</accession>
<name>A0A1W6Z8I2_9BORD</name>
<sequence length="169" mass="18753">MLKILVPVDGSSNSLHAVRHVVNEFRKNAALEIHLLNVQTPFSQYVSRFVSRRDRHDFHRDQAELALLPSRQMLDRFGVPYEAHMELGEKAYVITDAARRLHCDHIVVGAARKSSLIRMVENSTINKVIELTTVPVKVVAGDPVSPLERYGIPAGVGTGLASLFFAAAE</sequence>
<gene>
    <name evidence="3" type="ORF">CAL15_03045</name>
</gene>
<dbReference type="EMBL" id="CP021111">
    <property type="protein sequence ID" value="ARP93440.1"/>
    <property type="molecule type" value="Genomic_DNA"/>
</dbReference>
<dbReference type="PRINTS" id="PR01438">
    <property type="entry name" value="UNVRSLSTRESS"/>
</dbReference>
<reference evidence="3 4" key="1">
    <citation type="submission" date="2017-05" db="EMBL/GenBank/DDBJ databases">
        <title>Complete and WGS of Bordetella genogroups.</title>
        <authorList>
            <person name="Spilker T."/>
            <person name="LiPuma J."/>
        </authorList>
    </citation>
    <scope>NUCLEOTIDE SEQUENCE [LARGE SCALE GENOMIC DNA]</scope>
    <source>
        <strain evidence="3 4">AU7206</strain>
    </source>
</reference>
<dbReference type="PANTHER" id="PTHR46268">
    <property type="entry name" value="STRESS RESPONSE PROTEIN NHAX"/>
    <property type="match status" value="1"/>
</dbReference>
<proteinExistence type="inferred from homology"/>
<dbReference type="Gene3D" id="3.40.50.620">
    <property type="entry name" value="HUPs"/>
    <property type="match status" value="1"/>
</dbReference>